<gene>
    <name evidence="2" type="ORF">CVO76_08160</name>
</gene>
<evidence type="ECO:0000256" key="1">
    <source>
        <dbReference type="SAM" id="MobiDB-lite"/>
    </source>
</evidence>
<organism evidence="2 3">
    <name type="scientific">Arthrobacter agilis</name>
    <dbReference type="NCBI Taxonomy" id="37921"/>
    <lineage>
        <taxon>Bacteria</taxon>
        <taxon>Bacillati</taxon>
        <taxon>Actinomycetota</taxon>
        <taxon>Actinomycetes</taxon>
        <taxon>Micrococcales</taxon>
        <taxon>Micrococcaceae</taxon>
        <taxon>Arthrobacter</taxon>
    </lineage>
</organism>
<proteinExistence type="predicted"/>
<dbReference type="Proteomes" id="UP000239187">
    <property type="component" value="Chromosome"/>
</dbReference>
<feature type="region of interest" description="Disordered" evidence="1">
    <location>
        <begin position="29"/>
        <end position="109"/>
    </location>
</feature>
<dbReference type="AlphaFoldDB" id="A0A2L0UEC1"/>
<name>A0A2L0UEC1_9MICC</name>
<evidence type="ECO:0000313" key="2">
    <source>
        <dbReference type="EMBL" id="AUZ87604.1"/>
    </source>
</evidence>
<reference evidence="2 3" key="1">
    <citation type="submission" date="2017-11" db="EMBL/GenBank/DDBJ databases">
        <title>Draft genome of Arthrobacter agilis strain UMCV2, a plant growth-promoting rhizobacterium and biocontrol capacity of phytopathogenic fungi.</title>
        <authorList>
            <person name="Martinez-Camara R."/>
            <person name="Santoyo G."/>
            <person name="Moreno-Hagelsieb G."/>
            <person name="Valencia-Cantero E."/>
        </authorList>
    </citation>
    <scope>NUCLEOTIDE SEQUENCE [LARGE SCALE GENOMIC DNA]</scope>
    <source>
        <strain evidence="2 3">UMCV2</strain>
    </source>
</reference>
<feature type="region of interest" description="Disordered" evidence="1">
    <location>
        <begin position="1"/>
        <end position="20"/>
    </location>
</feature>
<accession>A0A2L0UEC1</accession>
<sequence>MRRGHAGVHPYPQGHPRRQRAHARLAFTRPRLAPPAPWHTTTPAPPQRGRAGVRRSRGRGTPARSRGRTRPCRTHRPPDGTGATTIDGRLRQRPRLLAPGPGRRAPRRPLRAASWPWWGLPSPGSRQRCSGRCCTRTCSSSPVRRCPWARWPHWRSPAACSC</sequence>
<protein>
    <submittedName>
        <fullName evidence="2">Uncharacterized protein</fullName>
    </submittedName>
</protein>
<dbReference type="EMBL" id="CP024915">
    <property type="protein sequence ID" value="AUZ87604.1"/>
    <property type="molecule type" value="Genomic_DNA"/>
</dbReference>
<evidence type="ECO:0000313" key="3">
    <source>
        <dbReference type="Proteomes" id="UP000239187"/>
    </source>
</evidence>
<feature type="compositionally biased region" description="Basic residues" evidence="1">
    <location>
        <begin position="65"/>
        <end position="75"/>
    </location>
</feature>